<comment type="caution">
    <text evidence="1">The sequence shown here is derived from an EMBL/GenBank/DDBJ whole genome shotgun (WGS) entry which is preliminary data.</text>
</comment>
<sequence length="75" mass="8007">MPSLEHQVKLPDVSWLGDKSGQKAAWAEEVAPQVHSTQAALLTWLWRTCGTSTSSVHLANLLKAALETATAPQAA</sequence>
<protein>
    <submittedName>
        <fullName evidence="1">Uncharacterized protein</fullName>
    </submittedName>
</protein>
<evidence type="ECO:0000313" key="2">
    <source>
        <dbReference type="Proteomes" id="UP001205105"/>
    </source>
</evidence>
<gene>
    <name evidence="1" type="ORF">COHA_006211</name>
</gene>
<organism evidence="1 2">
    <name type="scientific">Chlorella ohadii</name>
    <dbReference type="NCBI Taxonomy" id="2649997"/>
    <lineage>
        <taxon>Eukaryota</taxon>
        <taxon>Viridiplantae</taxon>
        <taxon>Chlorophyta</taxon>
        <taxon>core chlorophytes</taxon>
        <taxon>Trebouxiophyceae</taxon>
        <taxon>Chlorellales</taxon>
        <taxon>Chlorellaceae</taxon>
        <taxon>Chlorella clade</taxon>
        <taxon>Chlorella</taxon>
    </lineage>
</organism>
<keyword evidence="2" id="KW-1185">Reference proteome</keyword>
<reference evidence="1" key="1">
    <citation type="submission" date="2020-11" db="EMBL/GenBank/DDBJ databases">
        <title>Chlorella ohadii genome sequencing and assembly.</title>
        <authorList>
            <person name="Murik O."/>
            <person name="Treves H."/>
            <person name="Kedem I."/>
            <person name="Shotland Y."/>
            <person name="Kaplan A."/>
        </authorList>
    </citation>
    <scope>NUCLEOTIDE SEQUENCE</scope>
    <source>
        <strain evidence="1">1</strain>
    </source>
</reference>
<dbReference type="EMBL" id="JADXDR010000085">
    <property type="protein sequence ID" value="KAI7840081.1"/>
    <property type="molecule type" value="Genomic_DNA"/>
</dbReference>
<evidence type="ECO:0000313" key="1">
    <source>
        <dbReference type="EMBL" id="KAI7840081.1"/>
    </source>
</evidence>
<accession>A0AAD5H141</accession>
<dbReference type="AlphaFoldDB" id="A0AAD5H141"/>
<dbReference type="Proteomes" id="UP001205105">
    <property type="component" value="Unassembled WGS sequence"/>
</dbReference>
<name>A0AAD5H141_9CHLO</name>
<proteinExistence type="predicted"/>